<reference evidence="2" key="1">
    <citation type="submission" date="2021-10" db="EMBL/GenBank/DDBJ databases">
        <title>Collection of gut derived symbiotic bacterial strains cultured from healthy donors.</title>
        <authorList>
            <person name="Lin H."/>
            <person name="Littmann E."/>
            <person name="Claire K."/>
            <person name="Pamer E."/>
        </authorList>
    </citation>
    <scope>NUCLEOTIDE SEQUENCE</scope>
    <source>
        <strain evidence="2">MSK.23.105</strain>
    </source>
</reference>
<keyword evidence="1" id="KW-0472">Membrane</keyword>
<keyword evidence="1" id="KW-0812">Transmembrane</keyword>
<feature type="transmembrane region" description="Helical" evidence="1">
    <location>
        <begin position="42"/>
        <end position="63"/>
    </location>
</feature>
<proteinExistence type="predicted"/>
<sequence>MADVAGLIRRAVARIRAAGVGPVMWCVVLLSAGLTVLEMIEYPAQLVATTVLTVAHILCLLVLPFCPLPMSVAVAVTYVACALLPDTSGASLFYGMWVALAAIGRYGRSRWWWLMPPLITAVRWMIVARAGVPFGEYHVVVRRDSNGLTVDQVNDTATRSLLPGKPHSGKGLALHRTQFAALNDSINTSAENGTWILHATLPSLPE</sequence>
<gene>
    <name evidence="2" type="ORF">LIP63_08415</name>
</gene>
<keyword evidence="1" id="KW-1133">Transmembrane helix</keyword>
<protein>
    <recommendedName>
        <fullName evidence="4">Histidine kinase</fullName>
    </recommendedName>
</protein>
<evidence type="ECO:0000256" key="1">
    <source>
        <dbReference type="SAM" id="Phobius"/>
    </source>
</evidence>
<dbReference type="RefSeq" id="WP_124880069.1">
    <property type="nucleotide sequence ID" value="NZ_CP034192.1"/>
</dbReference>
<name>A0AAW4TWM5_BIFBR</name>
<organism evidence="2 3">
    <name type="scientific">Bifidobacterium breve</name>
    <dbReference type="NCBI Taxonomy" id="1685"/>
    <lineage>
        <taxon>Bacteria</taxon>
        <taxon>Bacillati</taxon>
        <taxon>Actinomycetota</taxon>
        <taxon>Actinomycetes</taxon>
        <taxon>Bifidobacteriales</taxon>
        <taxon>Bifidobacteriaceae</taxon>
        <taxon>Bifidobacterium</taxon>
    </lineage>
</organism>
<dbReference type="EMBL" id="JAJBPF010000021">
    <property type="protein sequence ID" value="MCB5645388.1"/>
    <property type="molecule type" value="Genomic_DNA"/>
</dbReference>
<accession>A0AAW4TWM5</accession>
<comment type="caution">
    <text evidence="2">The sequence shown here is derived from an EMBL/GenBank/DDBJ whole genome shotgun (WGS) entry which is preliminary data.</text>
</comment>
<dbReference type="Proteomes" id="UP001198148">
    <property type="component" value="Unassembled WGS sequence"/>
</dbReference>
<evidence type="ECO:0008006" key="4">
    <source>
        <dbReference type="Google" id="ProtNLM"/>
    </source>
</evidence>
<evidence type="ECO:0000313" key="3">
    <source>
        <dbReference type="Proteomes" id="UP001198148"/>
    </source>
</evidence>
<evidence type="ECO:0000313" key="2">
    <source>
        <dbReference type="EMBL" id="MCB5645388.1"/>
    </source>
</evidence>
<feature type="transmembrane region" description="Helical" evidence="1">
    <location>
        <begin position="17"/>
        <end position="36"/>
    </location>
</feature>
<dbReference type="AlphaFoldDB" id="A0AAW4TWM5"/>